<protein>
    <submittedName>
        <fullName evidence="7">Uncharacterized protein</fullName>
    </submittedName>
</protein>
<evidence type="ECO:0000256" key="1">
    <source>
        <dbReference type="ARBA" id="ARBA00004141"/>
    </source>
</evidence>
<keyword evidence="8" id="KW-1185">Reference proteome</keyword>
<dbReference type="Proteomes" id="UP000094112">
    <property type="component" value="Unassembled WGS sequence"/>
</dbReference>
<feature type="transmembrane region" description="Helical" evidence="6">
    <location>
        <begin position="53"/>
        <end position="72"/>
    </location>
</feature>
<dbReference type="AlphaFoldDB" id="A0A1E3NYL8"/>
<dbReference type="STRING" id="683960.A0A1E3NYL8"/>
<name>A0A1E3NYL8_WICAA</name>
<evidence type="ECO:0000256" key="5">
    <source>
        <dbReference type="ARBA" id="ARBA00023136"/>
    </source>
</evidence>
<keyword evidence="4 6" id="KW-1133">Transmembrane helix</keyword>
<feature type="transmembrane region" description="Helical" evidence="6">
    <location>
        <begin position="15"/>
        <end position="32"/>
    </location>
</feature>
<comment type="subcellular location">
    <subcellularLocation>
        <location evidence="1">Membrane</location>
        <topology evidence="1">Multi-pass membrane protein</topology>
    </subcellularLocation>
</comment>
<dbReference type="PANTHER" id="PTHR11266">
    <property type="entry name" value="PEROXISOMAL MEMBRANE PROTEIN 2, PXMP2 MPV17"/>
    <property type="match status" value="1"/>
</dbReference>
<sequence length="190" mass="21456">YLEYLKKYPLLTKSVTAAVLAVLNETIATTISKDFRISRVLNQKIKHPFSIKIPLMALFAFAINAPVSHYGFLFLNKLFKGPLSKRDKILQILTMLMTVTPIQCSLIVSFISLINMRPPIQSLSTDEIKRTLSSVKTSLKASLLNVLKSSWVTTPIVLTIAQNYIHPDMWAVFTNIVYFFLGTGQNTFLK</sequence>
<evidence type="ECO:0000313" key="8">
    <source>
        <dbReference type="Proteomes" id="UP000094112"/>
    </source>
</evidence>
<feature type="non-terminal residue" evidence="7">
    <location>
        <position position="190"/>
    </location>
</feature>
<comment type="similarity">
    <text evidence="2 6">Belongs to the peroxisomal membrane protein PXMP2/4 family.</text>
</comment>
<reference evidence="7 8" key="1">
    <citation type="journal article" date="2016" name="Proc. Natl. Acad. Sci. U.S.A.">
        <title>Comparative genomics of biotechnologically important yeasts.</title>
        <authorList>
            <person name="Riley R."/>
            <person name="Haridas S."/>
            <person name="Wolfe K.H."/>
            <person name="Lopes M.R."/>
            <person name="Hittinger C.T."/>
            <person name="Goeker M."/>
            <person name="Salamov A.A."/>
            <person name="Wisecaver J.H."/>
            <person name="Long T.M."/>
            <person name="Calvey C.H."/>
            <person name="Aerts A.L."/>
            <person name="Barry K.W."/>
            <person name="Choi C."/>
            <person name="Clum A."/>
            <person name="Coughlan A.Y."/>
            <person name="Deshpande S."/>
            <person name="Douglass A.P."/>
            <person name="Hanson S.J."/>
            <person name="Klenk H.-P."/>
            <person name="LaButti K.M."/>
            <person name="Lapidus A."/>
            <person name="Lindquist E.A."/>
            <person name="Lipzen A.M."/>
            <person name="Meier-Kolthoff J.P."/>
            <person name="Ohm R.A."/>
            <person name="Otillar R.P."/>
            <person name="Pangilinan J.L."/>
            <person name="Peng Y."/>
            <person name="Rokas A."/>
            <person name="Rosa C.A."/>
            <person name="Scheuner C."/>
            <person name="Sibirny A.A."/>
            <person name="Slot J.C."/>
            <person name="Stielow J.B."/>
            <person name="Sun H."/>
            <person name="Kurtzman C.P."/>
            <person name="Blackwell M."/>
            <person name="Grigoriev I.V."/>
            <person name="Jeffries T.W."/>
        </authorList>
    </citation>
    <scope>NUCLEOTIDE SEQUENCE [LARGE SCALE GENOMIC DNA]</scope>
    <source>
        <strain evidence="8">ATCC 58044 / CBS 1984 / NCYC 433 / NRRL Y-366-8</strain>
    </source>
</reference>
<keyword evidence="5 6" id="KW-0472">Membrane</keyword>
<feature type="transmembrane region" description="Helical" evidence="6">
    <location>
        <begin position="92"/>
        <end position="114"/>
    </location>
</feature>
<dbReference type="EMBL" id="KV454212">
    <property type="protein sequence ID" value="ODQ58299.1"/>
    <property type="molecule type" value="Genomic_DNA"/>
</dbReference>
<gene>
    <name evidence="7" type="ORF">WICANDRAFT_17689</name>
</gene>
<evidence type="ECO:0000256" key="4">
    <source>
        <dbReference type="ARBA" id="ARBA00022989"/>
    </source>
</evidence>
<dbReference type="OrthoDB" id="860at2759"/>
<dbReference type="Pfam" id="PF04117">
    <property type="entry name" value="Mpv17_PMP22"/>
    <property type="match status" value="1"/>
</dbReference>
<evidence type="ECO:0000256" key="2">
    <source>
        <dbReference type="ARBA" id="ARBA00006824"/>
    </source>
</evidence>
<evidence type="ECO:0000256" key="3">
    <source>
        <dbReference type="ARBA" id="ARBA00022692"/>
    </source>
</evidence>
<dbReference type="GO" id="GO:0005778">
    <property type="term" value="C:peroxisomal membrane"/>
    <property type="evidence" value="ECO:0007669"/>
    <property type="project" value="TreeGrafter"/>
</dbReference>
<dbReference type="PANTHER" id="PTHR11266:SF93">
    <property type="entry name" value="INTEGRAL MEMBRANE PROTEIN 25D9-6"/>
    <property type="match status" value="1"/>
</dbReference>
<keyword evidence="3 6" id="KW-0812">Transmembrane</keyword>
<accession>A0A1E3NYL8</accession>
<evidence type="ECO:0000313" key="7">
    <source>
        <dbReference type="EMBL" id="ODQ58299.1"/>
    </source>
</evidence>
<dbReference type="GeneID" id="30198002"/>
<organism evidence="7 8">
    <name type="scientific">Wickerhamomyces anomalus (strain ATCC 58044 / CBS 1984 / NCYC 433 / NRRL Y-366-8)</name>
    <name type="common">Yeast</name>
    <name type="synonym">Hansenula anomala</name>
    <dbReference type="NCBI Taxonomy" id="683960"/>
    <lineage>
        <taxon>Eukaryota</taxon>
        <taxon>Fungi</taxon>
        <taxon>Dikarya</taxon>
        <taxon>Ascomycota</taxon>
        <taxon>Saccharomycotina</taxon>
        <taxon>Saccharomycetes</taxon>
        <taxon>Phaffomycetales</taxon>
        <taxon>Wickerhamomycetaceae</taxon>
        <taxon>Wickerhamomyces</taxon>
    </lineage>
</organism>
<evidence type="ECO:0000256" key="6">
    <source>
        <dbReference type="RuleBase" id="RU363053"/>
    </source>
</evidence>
<feature type="non-terminal residue" evidence="7">
    <location>
        <position position="1"/>
    </location>
</feature>
<proteinExistence type="inferred from homology"/>
<dbReference type="RefSeq" id="XP_019037506.1">
    <property type="nucleotide sequence ID" value="XM_019180756.1"/>
</dbReference>
<dbReference type="InterPro" id="IPR007248">
    <property type="entry name" value="Mpv17_PMP22"/>
</dbReference>